<feature type="transmembrane region" description="Helical" evidence="12">
    <location>
        <begin position="12"/>
        <end position="34"/>
    </location>
</feature>
<evidence type="ECO:0000256" key="2">
    <source>
        <dbReference type="ARBA" id="ARBA00004141"/>
    </source>
</evidence>
<evidence type="ECO:0000259" key="13">
    <source>
        <dbReference type="Pfam" id="PF02163"/>
    </source>
</evidence>
<keyword evidence="10" id="KW-0482">Metalloprotease</keyword>
<dbReference type="InterPro" id="IPR008915">
    <property type="entry name" value="Peptidase_M50"/>
</dbReference>
<evidence type="ECO:0000256" key="7">
    <source>
        <dbReference type="ARBA" id="ARBA00022801"/>
    </source>
</evidence>
<evidence type="ECO:0000256" key="5">
    <source>
        <dbReference type="ARBA" id="ARBA00022692"/>
    </source>
</evidence>
<keyword evidence="9 12" id="KW-1133">Transmembrane helix</keyword>
<proteinExistence type="inferred from homology"/>
<evidence type="ECO:0000313" key="15">
    <source>
        <dbReference type="Proteomes" id="UP000767334"/>
    </source>
</evidence>
<dbReference type="EMBL" id="JACJLL010000017">
    <property type="protein sequence ID" value="MBM6818599.1"/>
    <property type="molecule type" value="Genomic_DNA"/>
</dbReference>
<gene>
    <name evidence="14" type="ORF">H6A19_04450</name>
</gene>
<evidence type="ECO:0000256" key="12">
    <source>
        <dbReference type="SAM" id="Phobius"/>
    </source>
</evidence>
<evidence type="ECO:0000313" key="14">
    <source>
        <dbReference type="EMBL" id="MBM6818599.1"/>
    </source>
</evidence>
<dbReference type="Pfam" id="PF02163">
    <property type="entry name" value="Peptidase_M50"/>
    <property type="match status" value="2"/>
</dbReference>
<evidence type="ECO:0000256" key="6">
    <source>
        <dbReference type="ARBA" id="ARBA00022723"/>
    </source>
</evidence>
<evidence type="ECO:0000256" key="11">
    <source>
        <dbReference type="ARBA" id="ARBA00023136"/>
    </source>
</evidence>
<sequence length="287" mass="33070">MDRWKKSVLAEIILFFILLSLNKSIILAFISIFLHEISHIIVAKRNGCKFNNFKIHIYGTNAEFINIDELSRKEKIQIYLAGPCMNLAIVCIFFLVGLIINNSIIDKIININLSLMCFNILPAYPLDGSRILEIILSEKILYKKVNDIISKISYMIAIGLIAIALIVFICSKSLNVSLIVAAIMIYLITKSEKKSAMYILMGNIFVKRNKLLRNKYIENKSISVYYKLGLANVMAIIDKNRFNSFYVLDDDLRLLFIMHEDELIEALKLYGNITLEEYFYIRNEALN</sequence>
<dbReference type="RefSeq" id="WP_204571941.1">
    <property type="nucleotide sequence ID" value="NZ_JACJLL010000017.1"/>
</dbReference>
<dbReference type="PANTHER" id="PTHR39188:SF3">
    <property type="entry name" value="STAGE IV SPORULATION PROTEIN FB"/>
    <property type="match status" value="1"/>
</dbReference>
<comment type="cofactor">
    <cofactor evidence="1">
        <name>Zn(2+)</name>
        <dbReference type="ChEBI" id="CHEBI:29105"/>
    </cofactor>
</comment>
<evidence type="ECO:0000256" key="4">
    <source>
        <dbReference type="ARBA" id="ARBA00022670"/>
    </source>
</evidence>
<feature type="domain" description="Peptidase M50" evidence="13">
    <location>
        <begin position="25"/>
        <end position="100"/>
    </location>
</feature>
<keyword evidence="15" id="KW-1185">Reference proteome</keyword>
<keyword evidence="5 12" id="KW-0812">Transmembrane</keyword>
<dbReference type="Proteomes" id="UP000767334">
    <property type="component" value="Unassembled WGS sequence"/>
</dbReference>
<evidence type="ECO:0000256" key="9">
    <source>
        <dbReference type="ARBA" id="ARBA00022989"/>
    </source>
</evidence>
<evidence type="ECO:0000256" key="3">
    <source>
        <dbReference type="ARBA" id="ARBA00007931"/>
    </source>
</evidence>
<name>A0ABS2FDW0_9CLOT</name>
<keyword evidence="4" id="KW-0645">Protease</keyword>
<feature type="transmembrane region" description="Helical" evidence="12">
    <location>
        <begin position="78"/>
        <end position="102"/>
    </location>
</feature>
<evidence type="ECO:0000256" key="10">
    <source>
        <dbReference type="ARBA" id="ARBA00023049"/>
    </source>
</evidence>
<comment type="subcellular location">
    <subcellularLocation>
        <location evidence="2">Membrane</location>
        <topology evidence="2">Multi-pass membrane protein</topology>
    </subcellularLocation>
</comment>
<keyword evidence="6" id="KW-0479">Metal-binding</keyword>
<feature type="transmembrane region" description="Helical" evidence="12">
    <location>
        <begin position="174"/>
        <end position="189"/>
    </location>
</feature>
<evidence type="ECO:0000256" key="1">
    <source>
        <dbReference type="ARBA" id="ARBA00001947"/>
    </source>
</evidence>
<feature type="transmembrane region" description="Helical" evidence="12">
    <location>
        <begin position="148"/>
        <end position="168"/>
    </location>
</feature>
<comment type="similarity">
    <text evidence="3">Belongs to the peptidase M50B family.</text>
</comment>
<keyword evidence="7" id="KW-0378">Hydrolase</keyword>
<protein>
    <submittedName>
        <fullName evidence="14">Peptidase M50</fullName>
    </submittedName>
</protein>
<dbReference type="PANTHER" id="PTHR39188">
    <property type="entry name" value="MEMBRANE-ASSOCIATED ZINC METALLOPROTEASE M50B"/>
    <property type="match status" value="1"/>
</dbReference>
<comment type="caution">
    <text evidence="14">The sequence shown here is derived from an EMBL/GenBank/DDBJ whole genome shotgun (WGS) entry which is preliminary data.</text>
</comment>
<keyword evidence="8" id="KW-0862">Zinc</keyword>
<organism evidence="14 15">
    <name type="scientific">Clostridium saudiense</name>
    <dbReference type="NCBI Taxonomy" id="1414720"/>
    <lineage>
        <taxon>Bacteria</taxon>
        <taxon>Bacillati</taxon>
        <taxon>Bacillota</taxon>
        <taxon>Clostridia</taxon>
        <taxon>Eubacteriales</taxon>
        <taxon>Clostridiaceae</taxon>
        <taxon>Clostridium</taxon>
    </lineage>
</organism>
<evidence type="ECO:0000256" key="8">
    <source>
        <dbReference type="ARBA" id="ARBA00022833"/>
    </source>
</evidence>
<reference evidence="14 15" key="1">
    <citation type="journal article" date="2021" name="Sci. Rep.">
        <title>The distribution of antibiotic resistance genes in chicken gut microbiota commensals.</title>
        <authorList>
            <person name="Juricova H."/>
            <person name="Matiasovicova J."/>
            <person name="Kubasova T."/>
            <person name="Cejkova D."/>
            <person name="Rychlik I."/>
        </authorList>
    </citation>
    <scope>NUCLEOTIDE SEQUENCE [LARGE SCALE GENOMIC DNA]</scope>
    <source>
        <strain evidence="14 15">An435</strain>
    </source>
</reference>
<feature type="domain" description="Peptidase M50" evidence="13">
    <location>
        <begin position="108"/>
        <end position="159"/>
    </location>
</feature>
<accession>A0ABS2FDW0</accession>
<keyword evidence="11 12" id="KW-0472">Membrane</keyword>